<sequence>MTITHAEQVTETSLIDPDLRAQLIADVRSGWPDLTDDMGERGVNQMVAFLATGARTTEVLTPSRRVDEFWHRFILRTREYAAFCEALGAGFIHHVPEPAGQVAPVGGRAAMERTTTAIAAAGFVLDAEFWPGPATAECHQCHAGCADSPVGK</sequence>
<organism evidence="1 2">
    <name type="scientific">Streptomyces alkaliphilus</name>
    <dbReference type="NCBI Taxonomy" id="1472722"/>
    <lineage>
        <taxon>Bacteria</taxon>
        <taxon>Bacillati</taxon>
        <taxon>Actinomycetota</taxon>
        <taxon>Actinomycetes</taxon>
        <taxon>Kitasatosporales</taxon>
        <taxon>Streptomycetaceae</taxon>
        <taxon>Streptomyces</taxon>
    </lineage>
</organism>
<gene>
    <name evidence="1" type="ORF">FNQ90_02840</name>
</gene>
<comment type="caution">
    <text evidence="1">The sequence shown here is derived from an EMBL/GenBank/DDBJ whole genome shotgun (WGS) entry which is preliminary data.</text>
</comment>
<protein>
    <submittedName>
        <fullName evidence="1">Uncharacterized protein</fullName>
    </submittedName>
</protein>
<evidence type="ECO:0000313" key="2">
    <source>
        <dbReference type="Proteomes" id="UP000538929"/>
    </source>
</evidence>
<proteinExistence type="predicted"/>
<dbReference type="EMBL" id="VKHT01000039">
    <property type="protein sequence ID" value="MBB0243072.1"/>
    <property type="molecule type" value="Genomic_DNA"/>
</dbReference>
<evidence type="ECO:0000313" key="1">
    <source>
        <dbReference type="EMBL" id="MBB0243072.1"/>
    </source>
</evidence>
<reference evidence="2" key="1">
    <citation type="submission" date="2019-10" db="EMBL/GenBank/DDBJ databases">
        <title>Streptomyces sp. nov., a novel actinobacterium isolated from alkaline environment.</title>
        <authorList>
            <person name="Golinska P."/>
        </authorList>
    </citation>
    <scope>NUCLEOTIDE SEQUENCE [LARGE SCALE GENOMIC DNA]</scope>
    <source>
        <strain evidence="2">DSM 42118</strain>
    </source>
</reference>
<dbReference type="AlphaFoldDB" id="A0A7W3Y090"/>
<keyword evidence="2" id="KW-1185">Reference proteome</keyword>
<accession>A0A7W3Y090</accession>
<dbReference type="Proteomes" id="UP000538929">
    <property type="component" value="Unassembled WGS sequence"/>
</dbReference>
<name>A0A7W3Y090_9ACTN</name>
<dbReference type="RefSeq" id="WP_182604795.1">
    <property type="nucleotide sequence ID" value="NZ_VKHT01000039.1"/>
</dbReference>